<dbReference type="InterPro" id="IPR057207">
    <property type="entry name" value="FBXL15_LRR"/>
</dbReference>
<dbReference type="InterPro" id="IPR032675">
    <property type="entry name" value="LRR_dom_sf"/>
</dbReference>
<gene>
    <name evidence="3" type="ORF">BGZ80_010829</name>
</gene>
<feature type="compositionally biased region" description="Polar residues" evidence="1">
    <location>
        <begin position="411"/>
        <end position="426"/>
    </location>
</feature>
<organism evidence="3 4">
    <name type="scientific">Entomortierella chlamydospora</name>
    <dbReference type="NCBI Taxonomy" id="101097"/>
    <lineage>
        <taxon>Eukaryota</taxon>
        <taxon>Fungi</taxon>
        <taxon>Fungi incertae sedis</taxon>
        <taxon>Mucoromycota</taxon>
        <taxon>Mortierellomycotina</taxon>
        <taxon>Mortierellomycetes</taxon>
        <taxon>Mortierellales</taxon>
        <taxon>Mortierellaceae</taxon>
        <taxon>Entomortierella</taxon>
    </lineage>
</organism>
<evidence type="ECO:0000313" key="3">
    <source>
        <dbReference type="EMBL" id="KAG0024672.1"/>
    </source>
</evidence>
<accession>A0A9P6T4Q0</accession>
<comment type="caution">
    <text evidence="3">The sequence shown here is derived from an EMBL/GenBank/DDBJ whole genome shotgun (WGS) entry which is preliminary data.</text>
</comment>
<dbReference type="Proteomes" id="UP000703661">
    <property type="component" value="Unassembled WGS sequence"/>
</dbReference>
<evidence type="ECO:0000256" key="1">
    <source>
        <dbReference type="SAM" id="MobiDB-lite"/>
    </source>
</evidence>
<dbReference type="PANTHER" id="PTHR13318">
    <property type="entry name" value="PARTNER OF PAIRED, ISOFORM B-RELATED"/>
    <property type="match status" value="1"/>
</dbReference>
<evidence type="ECO:0000259" key="2">
    <source>
        <dbReference type="Pfam" id="PF25372"/>
    </source>
</evidence>
<protein>
    <recommendedName>
        <fullName evidence="2">F-box/LRR-repeat protein 15-like leucin rich repeat domain-containing protein</fullName>
    </recommendedName>
</protein>
<proteinExistence type="predicted"/>
<name>A0A9P6T4Q0_9FUNG</name>
<dbReference type="Pfam" id="PF25372">
    <property type="entry name" value="DUF7885"/>
    <property type="match status" value="1"/>
</dbReference>
<dbReference type="GO" id="GO:0031146">
    <property type="term" value="P:SCF-dependent proteasomal ubiquitin-dependent protein catabolic process"/>
    <property type="evidence" value="ECO:0007669"/>
    <property type="project" value="TreeGrafter"/>
</dbReference>
<dbReference type="PANTHER" id="PTHR13318:SF95">
    <property type="entry name" value="F-BOX PROTEIN YLR352W"/>
    <property type="match status" value="1"/>
</dbReference>
<evidence type="ECO:0000313" key="4">
    <source>
        <dbReference type="Proteomes" id="UP000703661"/>
    </source>
</evidence>
<reference evidence="3" key="1">
    <citation type="journal article" date="2020" name="Fungal Divers.">
        <title>Resolving the Mortierellaceae phylogeny through synthesis of multi-gene phylogenetics and phylogenomics.</title>
        <authorList>
            <person name="Vandepol N."/>
            <person name="Liber J."/>
            <person name="Desiro A."/>
            <person name="Na H."/>
            <person name="Kennedy M."/>
            <person name="Barry K."/>
            <person name="Grigoriev I.V."/>
            <person name="Miller A.N."/>
            <person name="O'Donnell K."/>
            <person name="Stajich J.E."/>
            <person name="Bonito G."/>
        </authorList>
    </citation>
    <scope>NUCLEOTIDE SEQUENCE</scope>
    <source>
        <strain evidence="3">NRRL 2769</strain>
    </source>
</reference>
<keyword evidence="4" id="KW-1185">Reference proteome</keyword>
<dbReference type="GO" id="GO:0019005">
    <property type="term" value="C:SCF ubiquitin ligase complex"/>
    <property type="evidence" value="ECO:0007669"/>
    <property type="project" value="TreeGrafter"/>
</dbReference>
<dbReference type="EMBL" id="JAAAID010000008">
    <property type="protein sequence ID" value="KAG0024672.1"/>
    <property type="molecule type" value="Genomic_DNA"/>
</dbReference>
<feature type="domain" description="F-box/LRR-repeat protein 15-like leucin rich repeat" evidence="2">
    <location>
        <begin position="245"/>
        <end position="330"/>
    </location>
</feature>
<dbReference type="SUPFAM" id="SSF52047">
    <property type="entry name" value="RNI-like"/>
    <property type="match status" value="1"/>
</dbReference>
<feature type="region of interest" description="Disordered" evidence="1">
    <location>
        <begin position="399"/>
        <end position="426"/>
    </location>
</feature>
<sequence length="547" mass="60683">MNSDMMQAFPRLSKHIRQLEWIHLSDSSIEASSIVQSVDMSAMNLHNLLLSSWSSELDSTTLESLVKSSIGRLSILQLHNMSSIRGDLLKVAGSLSKLRHLSLIMADQDSFRRHNRQRSSRSTTPTTSAELATIIPNSHSAVQDKVTTESELEFTNADALPDLMDSCPQLRTIELVELPARTTVWKEADKGQVPQQWQPMLHLTIINLHATAISGSTLSVLFNRCPQLIKLNLGQTSPLYLSGFHLERTVSMETLSSLVLSKCHFLDGHGFKEIFKASPNLSILDIPQTNVDDSALGVLGHQCCHLEDLNMDGCLQITDQGIRDMLSHRTMAKNNDGYNSTGVSVAQQGPYQNYNIRCLSVSGCTEVTGQGIHHILMTCARLKSLEVQQPELHPESLFPHTLESDQDQGDTDSPTAPVSETADNQPNEITTLYPEAEHEPQNNESDTTASTLPWACHSTLEILRIKNLNFINQEQTRFLNSRLRELTQLKVLHIGGSQLELSILNGLGHQLENLYIDDLAREVDLDDSHMKTVQTALCSMIGTSATI</sequence>
<dbReference type="AlphaFoldDB" id="A0A9P6T4Q0"/>
<dbReference type="Gene3D" id="3.80.10.10">
    <property type="entry name" value="Ribonuclease Inhibitor"/>
    <property type="match status" value="1"/>
</dbReference>